<protein>
    <submittedName>
        <fullName evidence="1">Type II toxin-antitoxin system PemK/MazF family toxin</fullName>
    </submittedName>
</protein>
<comment type="caution">
    <text evidence="1">The sequence shown here is derived from an EMBL/GenBank/DDBJ whole genome shotgun (WGS) entry which is preliminary data.</text>
</comment>
<dbReference type="InterPro" id="IPR011067">
    <property type="entry name" value="Plasmid_toxin/cell-grow_inhib"/>
</dbReference>
<evidence type="ECO:0000313" key="1">
    <source>
        <dbReference type="EMBL" id="KAB1087626.1"/>
    </source>
</evidence>
<accession>A0A6A1TTQ8</accession>
<dbReference type="SUPFAM" id="SSF50118">
    <property type="entry name" value="Cell growth inhibitor/plasmid maintenance toxic component"/>
    <property type="match status" value="1"/>
</dbReference>
<organism evidence="1 2">
    <name type="scientific">Neorhizobium galegae</name>
    <name type="common">Rhizobium galegae</name>
    <dbReference type="NCBI Taxonomy" id="399"/>
    <lineage>
        <taxon>Bacteria</taxon>
        <taxon>Pseudomonadati</taxon>
        <taxon>Pseudomonadota</taxon>
        <taxon>Alphaproteobacteria</taxon>
        <taxon>Hyphomicrobiales</taxon>
        <taxon>Rhizobiaceae</taxon>
        <taxon>Rhizobium/Agrobacterium group</taxon>
        <taxon>Neorhizobium</taxon>
    </lineage>
</organism>
<name>A0A6A1TTQ8_NEOGA</name>
<proteinExistence type="predicted"/>
<dbReference type="InterPro" id="IPR003477">
    <property type="entry name" value="PemK-like"/>
</dbReference>
<evidence type="ECO:0000313" key="2">
    <source>
        <dbReference type="Proteomes" id="UP000386575"/>
    </source>
</evidence>
<dbReference type="EMBL" id="VZUL01000002">
    <property type="protein sequence ID" value="KAB1087626.1"/>
    <property type="molecule type" value="Genomic_DNA"/>
</dbReference>
<gene>
    <name evidence="1" type="ORF">F4V91_15030</name>
</gene>
<dbReference type="GO" id="GO:0006402">
    <property type="term" value="P:mRNA catabolic process"/>
    <property type="evidence" value="ECO:0007669"/>
    <property type="project" value="TreeGrafter"/>
</dbReference>
<sequence length="126" mass="13778">MKLSRGDVVIAVFPGELGKPRPAVILQADEFLVTYTTALACPLTTHLLEAPLLRPIIEPSAQNGLQHLSQVMVEKITPVRKEVIGQQVGRLADSDMSRIEIALVHVTGLTHTIAPERDPKRTGEQQ</sequence>
<dbReference type="GO" id="GO:0003677">
    <property type="term" value="F:DNA binding"/>
    <property type="evidence" value="ECO:0007669"/>
    <property type="project" value="InterPro"/>
</dbReference>
<dbReference type="GO" id="GO:0004521">
    <property type="term" value="F:RNA endonuclease activity"/>
    <property type="evidence" value="ECO:0007669"/>
    <property type="project" value="TreeGrafter"/>
</dbReference>
<dbReference type="AlphaFoldDB" id="A0A6A1TTQ8"/>
<dbReference type="Proteomes" id="UP000386575">
    <property type="component" value="Unassembled WGS sequence"/>
</dbReference>
<dbReference type="PANTHER" id="PTHR33988">
    <property type="entry name" value="ENDORIBONUCLEASE MAZF-RELATED"/>
    <property type="match status" value="1"/>
</dbReference>
<reference evidence="1 2" key="1">
    <citation type="submission" date="2019-09" db="EMBL/GenBank/DDBJ databases">
        <title>Genome sequencing of Ng87 strain.</title>
        <authorList>
            <person name="Karasev E.S."/>
            <person name="Andronov E."/>
        </authorList>
    </citation>
    <scope>NUCLEOTIDE SEQUENCE [LARGE SCALE GENOMIC DNA]</scope>
    <source>
        <strain evidence="1 2">Ng87</strain>
    </source>
</reference>
<dbReference type="Gene3D" id="2.30.30.110">
    <property type="match status" value="1"/>
</dbReference>
<dbReference type="PANTHER" id="PTHR33988:SF2">
    <property type="entry name" value="ENDORIBONUCLEASE MAZF"/>
    <property type="match status" value="1"/>
</dbReference>
<dbReference type="Pfam" id="PF02452">
    <property type="entry name" value="PemK_toxin"/>
    <property type="match status" value="1"/>
</dbReference>
<dbReference type="GO" id="GO:0016075">
    <property type="term" value="P:rRNA catabolic process"/>
    <property type="evidence" value="ECO:0007669"/>
    <property type="project" value="TreeGrafter"/>
</dbReference>